<dbReference type="GeneID" id="63825024"/>
<sequence length="79" mass="8505">MPADVILPGLATAGTTLSEHASTEVIPFWTASADNRGRQDVFTRLSTSISQLVLGSSIPYISDSLLSYFIVSQALYLNK</sequence>
<accession>A0A165GWL3</accession>
<dbReference type="AlphaFoldDB" id="A0A165GWL3"/>
<dbReference type="Proteomes" id="UP000076871">
    <property type="component" value="Unassembled WGS sequence"/>
</dbReference>
<evidence type="ECO:0000313" key="1">
    <source>
        <dbReference type="EMBL" id="KZT10925.1"/>
    </source>
</evidence>
<reference evidence="1 2" key="1">
    <citation type="journal article" date="2016" name="Mol. Biol. Evol.">
        <title>Comparative Genomics of Early-Diverging Mushroom-Forming Fungi Provides Insights into the Origins of Lignocellulose Decay Capabilities.</title>
        <authorList>
            <person name="Nagy L.G."/>
            <person name="Riley R."/>
            <person name="Tritt A."/>
            <person name="Adam C."/>
            <person name="Daum C."/>
            <person name="Floudas D."/>
            <person name="Sun H."/>
            <person name="Yadav J.S."/>
            <person name="Pangilinan J."/>
            <person name="Larsson K.H."/>
            <person name="Matsuura K."/>
            <person name="Barry K."/>
            <person name="Labutti K."/>
            <person name="Kuo R."/>
            <person name="Ohm R.A."/>
            <person name="Bhattacharya S.S."/>
            <person name="Shirouzu T."/>
            <person name="Yoshinaga Y."/>
            <person name="Martin F.M."/>
            <person name="Grigoriev I.V."/>
            <person name="Hibbett D.S."/>
        </authorList>
    </citation>
    <scope>NUCLEOTIDE SEQUENCE [LARGE SCALE GENOMIC DNA]</scope>
    <source>
        <strain evidence="1 2">93-53</strain>
    </source>
</reference>
<organism evidence="1 2">
    <name type="scientific">Laetiporus sulphureus 93-53</name>
    <dbReference type="NCBI Taxonomy" id="1314785"/>
    <lineage>
        <taxon>Eukaryota</taxon>
        <taxon>Fungi</taxon>
        <taxon>Dikarya</taxon>
        <taxon>Basidiomycota</taxon>
        <taxon>Agaricomycotina</taxon>
        <taxon>Agaricomycetes</taxon>
        <taxon>Polyporales</taxon>
        <taxon>Laetiporus</taxon>
    </lineage>
</organism>
<name>A0A165GWL3_9APHY</name>
<evidence type="ECO:0000313" key="2">
    <source>
        <dbReference type="Proteomes" id="UP000076871"/>
    </source>
</evidence>
<keyword evidence="2" id="KW-1185">Reference proteome</keyword>
<dbReference type="RefSeq" id="XP_040768665.1">
    <property type="nucleotide sequence ID" value="XM_040907995.1"/>
</dbReference>
<gene>
    <name evidence="1" type="ORF">LAESUDRAFT_721329</name>
</gene>
<proteinExistence type="predicted"/>
<dbReference type="EMBL" id="KV427608">
    <property type="protein sequence ID" value="KZT10925.1"/>
    <property type="molecule type" value="Genomic_DNA"/>
</dbReference>
<dbReference type="InParanoid" id="A0A165GWL3"/>
<protein>
    <submittedName>
        <fullName evidence="1">Uncharacterized protein</fullName>
    </submittedName>
</protein>